<dbReference type="InterPro" id="IPR050655">
    <property type="entry name" value="Plant_B3_domain"/>
</dbReference>
<dbReference type="PANTHER" id="PTHR31920:SF61">
    <property type="entry name" value="B3 DOMAIN-CONTAINING PROTEIN REM20"/>
    <property type="match status" value="1"/>
</dbReference>
<evidence type="ECO:0000256" key="3">
    <source>
        <dbReference type="ARBA" id="ARBA00023125"/>
    </source>
</evidence>
<dbReference type="Gene3D" id="2.40.330.10">
    <property type="entry name" value="DNA-binding pseudobarrel domain"/>
    <property type="match status" value="2"/>
</dbReference>
<dbReference type="CDD" id="cd10017">
    <property type="entry name" value="B3_DNA"/>
    <property type="match status" value="1"/>
</dbReference>
<organism evidence="7 8">
    <name type="scientific">Brassica napus</name>
    <name type="common">Rape</name>
    <dbReference type="NCBI Taxonomy" id="3708"/>
    <lineage>
        <taxon>Eukaryota</taxon>
        <taxon>Viridiplantae</taxon>
        <taxon>Streptophyta</taxon>
        <taxon>Embryophyta</taxon>
        <taxon>Tracheophyta</taxon>
        <taxon>Spermatophyta</taxon>
        <taxon>Magnoliopsida</taxon>
        <taxon>eudicotyledons</taxon>
        <taxon>Gunneridae</taxon>
        <taxon>Pentapetalae</taxon>
        <taxon>rosids</taxon>
        <taxon>malvids</taxon>
        <taxon>Brassicales</taxon>
        <taxon>Brassicaceae</taxon>
        <taxon>Brassiceae</taxon>
        <taxon>Brassica</taxon>
    </lineage>
</organism>
<dbReference type="Pfam" id="PF02362">
    <property type="entry name" value="B3"/>
    <property type="match status" value="1"/>
</dbReference>
<evidence type="ECO:0000256" key="2">
    <source>
        <dbReference type="ARBA" id="ARBA00023015"/>
    </source>
</evidence>
<comment type="subcellular location">
    <subcellularLocation>
        <location evidence="1">Nucleus</location>
    </subcellularLocation>
</comment>
<dbReference type="SMART" id="SM01019">
    <property type="entry name" value="B3"/>
    <property type="match status" value="2"/>
</dbReference>
<evidence type="ECO:0000313" key="8">
    <source>
        <dbReference type="Proteomes" id="UP000824890"/>
    </source>
</evidence>
<comment type="caution">
    <text evidence="7">The sequence shown here is derived from an EMBL/GenBank/DDBJ whole genome shotgun (WGS) entry which is preliminary data.</text>
</comment>
<dbReference type="SUPFAM" id="SSF101936">
    <property type="entry name" value="DNA-binding pseudobarrel domain"/>
    <property type="match status" value="2"/>
</dbReference>
<reference evidence="7 8" key="1">
    <citation type="submission" date="2021-05" db="EMBL/GenBank/DDBJ databases">
        <title>Genome Assembly of Synthetic Allotetraploid Brassica napus Reveals Homoeologous Exchanges between Subgenomes.</title>
        <authorList>
            <person name="Davis J.T."/>
        </authorList>
    </citation>
    <scope>NUCLEOTIDE SEQUENCE [LARGE SCALE GENOMIC DNA]</scope>
    <source>
        <strain evidence="8">cv. Da-Ae</strain>
        <tissue evidence="7">Seedling</tissue>
    </source>
</reference>
<keyword evidence="2" id="KW-0805">Transcription regulation</keyword>
<dbReference type="EMBL" id="JAGKQM010000003">
    <property type="protein sequence ID" value="KAH0936125.1"/>
    <property type="molecule type" value="Genomic_DNA"/>
</dbReference>
<dbReference type="PROSITE" id="PS50863">
    <property type="entry name" value="B3"/>
    <property type="match status" value="1"/>
</dbReference>
<keyword evidence="5" id="KW-0539">Nucleus</keyword>
<evidence type="ECO:0000256" key="5">
    <source>
        <dbReference type="ARBA" id="ARBA00023242"/>
    </source>
</evidence>
<feature type="domain" description="TF-B3" evidence="6">
    <location>
        <begin position="15"/>
        <end position="109"/>
    </location>
</feature>
<protein>
    <recommendedName>
        <fullName evidence="6">TF-B3 domain-containing protein</fullName>
    </recommendedName>
</protein>
<dbReference type="Proteomes" id="UP000824890">
    <property type="component" value="Unassembled WGS sequence"/>
</dbReference>
<proteinExistence type="predicted"/>
<evidence type="ECO:0000259" key="6">
    <source>
        <dbReference type="PROSITE" id="PS50863"/>
    </source>
</evidence>
<keyword evidence="3" id="KW-0238">DNA-binding</keyword>
<keyword evidence="4" id="KW-0804">Transcription</keyword>
<gene>
    <name evidence="7" type="ORF">HID58_013242</name>
</gene>
<keyword evidence="8" id="KW-1185">Reference proteome</keyword>
<evidence type="ECO:0000256" key="4">
    <source>
        <dbReference type="ARBA" id="ARBA00023163"/>
    </source>
</evidence>
<accession>A0ABQ8E3D3</accession>
<evidence type="ECO:0000256" key="1">
    <source>
        <dbReference type="ARBA" id="ARBA00004123"/>
    </source>
</evidence>
<sequence length="300" mass="34079">SLSMSESDEDVVDLPRFFKVFLPETASESMAIPKSFNEHLQDPLPHETAKLQGIGGGVWTVSFKKIRGGAYFTSGWSKFAEDHELKHGEFLTFVYDGSHTFEVSVFGRSECKEIRAVVETGDDPSFHAGEDDEVSQSINPVDSDDTVSVAEGFPNLEVESNPCFTTILKKRIYDLLIPADVVKEHGLTFCDRIKYIDGEGILDGVRVNCSYYGISFKGWGRICRRNRLKENDTVHCEMLHKEESSFNQDHNHSWLNHSSSLSVHHHTLHQSLIHYHEFYCFLFVCGSFILSFYPSSTFFI</sequence>
<dbReference type="PANTHER" id="PTHR31920">
    <property type="entry name" value="B3 DOMAIN-CONTAINING"/>
    <property type="match status" value="1"/>
</dbReference>
<dbReference type="InterPro" id="IPR015300">
    <property type="entry name" value="DNA-bd_pseudobarrel_sf"/>
</dbReference>
<dbReference type="InterPro" id="IPR003340">
    <property type="entry name" value="B3_DNA-bd"/>
</dbReference>
<feature type="non-terminal residue" evidence="7">
    <location>
        <position position="1"/>
    </location>
</feature>
<evidence type="ECO:0000313" key="7">
    <source>
        <dbReference type="EMBL" id="KAH0936125.1"/>
    </source>
</evidence>
<name>A0ABQ8E3D3_BRANA</name>